<evidence type="ECO:0000313" key="8">
    <source>
        <dbReference type="EMBL" id="CAB4217509.1"/>
    </source>
</evidence>
<dbReference type="EMBL" id="LR798432">
    <property type="protein sequence ID" value="CAB5230988.1"/>
    <property type="molecule type" value="Genomic_DNA"/>
</dbReference>
<dbReference type="EMBL" id="LR796811">
    <property type="protein sequence ID" value="CAB4167916.1"/>
    <property type="molecule type" value="Genomic_DNA"/>
</dbReference>
<dbReference type="EMBL" id="LR797192">
    <property type="protein sequence ID" value="CAB4192629.1"/>
    <property type="molecule type" value="Genomic_DNA"/>
</dbReference>
<name>A0A6J5PDD5_9CAUD</name>
<evidence type="ECO:0000313" key="7">
    <source>
        <dbReference type="EMBL" id="CAB4192629.1"/>
    </source>
</evidence>
<evidence type="ECO:0000313" key="5">
    <source>
        <dbReference type="EMBL" id="CAB4186028.1"/>
    </source>
</evidence>
<evidence type="ECO:0000313" key="9">
    <source>
        <dbReference type="EMBL" id="CAB4220043.1"/>
    </source>
</evidence>
<organism evidence="2">
    <name type="scientific">uncultured Caudovirales phage</name>
    <dbReference type="NCBI Taxonomy" id="2100421"/>
    <lineage>
        <taxon>Viruses</taxon>
        <taxon>Duplodnaviria</taxon>
        <taxon>Heunggongvirae</taxon>
        <taxon>Uroviricota</taxon>
        <taxon>Caudoviricetes</taxon>
        <taxon>Peduoviridae</taxon>
        <taxon>Maltschvirus</taxon>
        <taxon>Maltschvirus maltsch</taxon>
    </lineage>
</organism>
<evidence type="ECO:0000313" key="1">
    <source>
        <dbReference type="EMBL" id="CAB4148372.1"/>
    </source>
</evidence>
<dbReference type="EMBL" id="LR797145">
    <property type="protein sequence ID" value="CAB4190623.1"/>
    <property type="molecule type" value="Genomic_DNA"/>
</dbReference>
<protein>
    <submittedName>
        <fullName evidence="2">Uncharacterized protein</fullName>
    </submittedName>
</protein>
<proteinExistence type="predicted"/>
<dbReference type="EMBL" id="LR797456">
    <property type="protein sequence ID" value="CAB4217509.1"/>
    <property type="molecule type" value="Genomic_DNA"/>
</dbReference>
<accession>A0A6J5PDD5</accession>
<dbReference type="EMBL" id="LR797496">
    <property type="protein sequence ID" value="CAB4220043.1"/>
    <property type="molecule type" value="Genomic_DNA"/>
</dbReference>
<reference evidence="2" key="1">
    <citation type="submission" date="2020-04" db="EMBL/GenBank/DDBJ databases">
        <authorList>
            <person name="Chiriac C."/>
            <person name="Salcher M."/>
            <person name="Ghai R."/>
            <person name="Kavagutti S V."/>
        </authorList>
    </citation>
    <scope>NUCLEOTIDE SEQUENCE</scope>
</reference>
<gene>
    <name evidence="4" type="ORF">UFOVP1036_65</name>
    <name evidence="5" type="ORF">UFOVP1132_2</name>
    <name evidence="6" type="ORF">UFOVP1190_79</name>
    <name evidence="7" type="ORF">UFOVP1248_49</name>
    <name evidence="8" type="ORF">UFOVP1493_38</name>
    <name evidence="10" type="ORF">UFOVP1584_8</name>
    <name evidence="9" type="ORF">UFOVP1635_57</name>
    <name evidence="1" type="ORF">UFOVP521_100</name>
    <name evidence="2" type="ORF">UFOVP856_72</name>
    <name evidence="3" type="ORF">UFOVP967_16</name>
</gene>
<dbReference type="EMBL" id="LR796910">
    <property type="protein sequence ID" value="CAB4173920.1"/>
    <property type="molecule type" value="Genomic_DNA"/>
</dbReference>
<dbReference type="EMBL" id="LR796496">
    <property type="protein sequence ID" value="CAB4148372.1"/>
    <property type="molecule type" value="Genomic_DNA"/>
</dbReference>
<evidence type="ECO:0000313" key="3">
    <source>
        <dbReference type="EMBL" id="CAB4173920.1"/>
    </source>
</evidence>
<evidence type="ECO:0000313" key="10">
    <source>
        <dbReference type="EMBL" id="CAB5230988.1"/>
    </source>
</evidence>
<evidence type="ECO:0000313" key="2">
    <source>
        <dbReference type="EMBL" id="CAB4167916.1"/>
    </source>
</evidence>
<evidence type="ECO:0000313" key="4">
    <source>
        <dbReference type="EMBL" id="CAB4180626.1"/>
    </source>
</evidence>
<dbReference type="EMBL" id="LR797088">
    <property type="protein sequence ID" value="CAB4186028.1"/>
    <property type="molecule type" value="Genomic_DNA"/>
</dbReference>
<sequence length="125" mass="13891">MHRANIFSRIEEKDRFNQRTLSTEESARGVPCRLHTPYSSSEEWNNINIGSQESYKITFDFSTTIKVGDVIEVFSINGDTIVSDLTVQSMSTMLGMTGWPISKEVSLIKHAPMFGDSGPIIATGT</sequence>
<evidence type="ECO:0000313" key="6">
    <source>
        <dbReference type="EMBL" id="CAB4190623.1"/>
    </source>
</evidence>
<dbReference type="EMBL" id="LR796991">
    <property type="protein sequence ID" value="CAB4180626.1"/>
    <property type="molecule type" value="Genomic_DNA"/>
</dbReference>